<dbReference type="EMBL" id="BDOQ01000003">
    <property type="protein sequence ID" value="GBG13643.1"/>
    <property type="molecule type" value="Genomic_DNA"/>
</dbReference>
<comment type="caution">
    <text evidence="1">The sequence shown here is derived from an EMBL/GenBank/DDBJ whole genome shotgun (WGS) entry which is preliminary data.</text>
</comment>
<gene>
    <name evidence="1" type="ORF">NMK_1194</name>
</gene>
<sequence length="266" mass="29312">MCANATTAKSRPSSNNGRLLPEALRYHTMKTLFLLLLGLVAATSAPIVALSAPQLTAPQKVTVVYEATRDGKPFAKVNETFSRDGSHYRIESVTSGIGVYALLGKRHLTSDGEVTAHGLKPHHFELQQGDNSKKKVTADFDWEGGKLTMTVKSKANTVDLEPETQDLASFPYQFMFQPPAADEIVMPVTTGKRVRTYRYQVTRPEDKLDVLGGLKVIKLANAGKDEGDDDKEFWLAVDKHFVPARIVLRDDNGARIEQVLTSLSIE</sequence>
<dbReference type="AlphaFoldDB" id="A0A2R5F9Q1"/>
<accession>A0A2R5F9Q1</accession>
<keyword evidence="2" id="KW-1185">Reference proteome</keyword>
<dbReference type="InterPro" id="IPR021457">
    <property type="entry name" value="DUF3108"/>
</dbReference>
<evidence type="ECO:0000313" key="2">
    <source>
        <dbReference type="Proteomes" id="UP000245081"/>
    </source>
</evidence>
<evidence type="ECO:0008006" key="3">
    <source>
        <dbReference type="Google" id="ProtNLM"/>
    </source>
</evidence>
<dbReference type="Pfam" id="PF11306">
    <property type="entry name" value="DUF3108"/>
    <property type="match status" value="1"/>
</dbReference>
<proteinExistence type="predicted"/>
<protein>
    <recommendedName>
        <fullName evidence="3">DUF3108 domain-containing protein</fullName>
    </recommendedName>
</protein>
<dbReference type="Proteomes" id="UP000245081">
    <property type="component" value="Unassembled WGS sequence"/>
</dbReference>
<organism evidence="1 2">
    <name type="scientific">Novimethylophilus kurashikiensis</name>
    <dbReference type="NCBI Taxonomy" id="1825523"/>
    <lineage>
        <taxon>Bacteria</taxon>
        <taxon>Pseudomonadati</taxon>
        <taxon>Pseudomonadota</taxon>
        <taxon>Betaproteobacteria</taxon>
        <taxon>Nitrosomonadales</taxon>
        <taxon>Methylophilaceae</taxon>
        <taxon>Novimethylophilus</taxon>
    </lineage>
</organism>
<evidence type="ECO:0000313" key="1">
    <source>
        <dbReference type="EMBL" id="GBG13643.1"/>
    </source>
</evidence>
<reference evidence="1 2" key="1">
    <citation type="journal article" date="2018" name="Environ. Microbiol.">
        <title>Isolation and genomic characterization of Novimethylophilus kurashikiensis gen. nov. sp. nov., a new lanthanide-dependent methylotrophic species of Methylophilaceae.</title>
        <authorList>
            <person name="Lv H."/>
            <person name="Sahin N."/>
            <person name="Tani A."/>
        </authorList>
    </citation>
    <scope>NUCLEOTIDE SEQUENCE [LARGE SCALE GENOMIC DNA]</scope>
    <source>
        <strain evidence="1 2">La2-4</strain>
    </source>
</reference>
<name>A0A2R5F9Q1_9PROT</name>